<evidence type="ECO:0000256" key="1">
    <source>
        <dbReference type="ARBA" id="ARBA00022801"/>
    </source>
</evidence>
<dbReference type="InterPro" id="IPR010158">
    <property type="entry name" value="Amidase_Cbmase"/>
</dbReference>
<dbReference type="NCBIfam" id="TIGR01879">
    <property type="entry name" value="hydantase"/>
    <property type="match status" value="1"/>
</dbReference>
<dbReference type="PANTHER" id="PTHR32494:SF5">
    <property type="entry name" value="ALLANTOATE AMIDOHYDROLASE"/>
    <property type="match status" value="1"/>
</dbReference>
<dbReference type="AlphaFoldDB" id="A0A645BJI8"/>
<comment type="caution">
    <text evidence="3">The sequence shown here is derived from an EMBL/GenBank/DDBJ whole genome shotgun (WGS) entry which is preliminary data.</text>
</comment>
<protein>
    <submittedName>
        <fullName evidence="3">Allantoate amidohydrolase</fullName>
        <ecNumber evidence="3">3.5.3.9</ecNumber>
    </submittedName>
</protein>
<dbReference type="SUPFAM" id="SSF53187">
    <property type="entry name" value="Zn-dependent exopeptidases"/>
    <property type="match status" value="1"/>
</dbReference>
<reference evidence="3" key="1">
    <citation type="submission" date="2019-08" db="EMBL/GenBank/DDBJ databases">
        <authorList>
            <person name="Kucharzyk K."/>
            <person name="Murdoch R.W."/>
            <person name="Higgins S."/>
            <person name="Loffler F."/>
        </authorList>
    </citation>
    <scope>NUCLEOTIDE SEQUENCE</scope>
</reference>
<dbReference type="PIRSF" id="PIRSF001235">
    <property type="entry name" value="Amidase_carbamoylase"/>
    <property type="match status" value="1"/>
</dbReference>
<name>A0A645BJI8_9ZZZZ</name>
<evidence type="ECO:0000313" key="3">
    <source>
        <dbReference type="EMBL" id="MPM65555.1"/>
    </source>
</evidence>
<dbReference type="Pfam" id="PF01546">
    <property type="entry name" value="Peptidase_M20"/>
    <property type="match status" value="1"/>
</dbReference>
<organism evidence="3">
    <name type="scientific">bioreactor metagenome</name>
    <dbReference type="NCBI Taxonomy" id="1076179"/>
    <lineage>
        <taxon>unclassified sequences</taxon>
        <taxon>metagenomes</taxon>
        <taxon>ecological metagenomes</taxon>
    </lineage>
</organism>
<dbReference type="GO" id="GO:0047652">
    <property type="term" value="F:allantoate deiminase activity"/>
    <property type="evidence" value="ECO:0007669"/>
    <property type="project" value="UniProtKB-EC"/>
</dbReference>
<dbReference type="CDD" id="cd03884">
    <property type="entry name" value="M20_bAS"/>
    <property type="match status" value="1"/>
</dbReference>
<accession>A0A645BJI8</accession>
<keyword evidence="1 3" id="KW-0378">Hydrolase</keyword>
<dbReference type="InterPro" id="IPR036264">
    <property type="entry name" value="Bact_exopeptidase_dim_dom"/>
</dbReference>
<feature type="domain" description="Peptidase M20 dimerisation" evidence="2">
    <location>
        <begin position="191"/>
        <end position="281"/>
    </location>
</feature>
<dbReference type="NCBIfam" id="NF006771">
    <property type="entry name" value="PRK09290.1-5"/>
    <property type="match status" value="1"/>
</dbReference>
<gene>
    <name evidence="3" type="primary">pucF</name>
    <name evidence="3" type="ORF">SDC9_112452</name>
</gene>
<dbReference type="EMBL" id="VSSQ01020580">
    <property type="protein sequence ID" value="MPM65555.1"/>
    <property type="molecule type" value="Genomic_DNA"/>
</dbReference>
<sequence length="381" mass="41432">MPFTEEDQAAREYLLHEMHSIGLETRVDEASSVCGVRPGNTDKSHAVVMGSHYDTVINGGAYDGILGVVCGLEVLRVLHENQVQLSKPVELIAFNDEEGVRFNRGFTGSKAIIGHVTDEDIWKTRDRQGISLGQAMQQAGFDPTLIGKVQREPEQISAYVELHIEQGPVLEAEQLDIGVVTTIAGTWRTFVEIIGRPDHAGTTPMHMRKDPLVAAAQLIAKLPGFAHLVDPQGVATVGIVNVEPNVANVVPAKVTFSLDIRSQFGGAARQVTARVIEEARSICGDQLECNIRMAMEEEPVHTDHHIQQVIEDAAKENGYAFKRMFSGAGHDAQIMALLCPVGMIFVPSRSGRSHSHLEYTTPEAIAKGAQVLLDAILTLAK</sequence>
<evidence type="ECO:0000259" key="2">
    <source>
        <dbReference type="Pfam" id="PF07687"/>
    </source>
</evidence>
<dbReference type="Pfam" id="PF07687">
    <property type="entry name" value="M20_dimer"/>
    <property type="match status" value="1"/>
</dbReference>
<dbReference type="Gene3D" id="3.40.630.10">
    <property type="entry name" value="Zn peptidases"/>
    <property type="match status" value="1"/>
</dbReference>
<dbReference type="InterPro" id="IPR011650">
    <property type="entry name" value="Peptidase_M20_dimer"/>
</dbReference>
<dbReference type="InterPro" id="IPR002933">
    <property type="entry name" value="Peptidase_M20"/>
</dbReference>
<dbReference type="EC" id="3.5.3.9" evidence="3"/>
<proteinExistence type="predicted"/>
<dbReference type="PANTHER" id="PTHR32494">
    <property type="entry name" value="ALLANTOATE DEIMINASE-RELATED"/>
    <property type="match status" value="1"/>
</dbReference>
<dbReference type="SUPFAM" id="SSF55031">
    <property type="entry name" value="Bacterial exopeptidase dimerisation domain"/>
    <property type="match status" value="1"/>
</dbReference>
<dbReference type="Gene3D" id="3.30.70.360">
    <property type="match status" value="1"/>
</dbReference>